<evidence type="ECO:0000313" key="1">
    <source>
        <dbReference type="EMBL" id="PIV87043.1"/>
    </source>
</evidence>
<accession>A0A2M7FC64</accession>
<organism evidence="1 2">
    <name type="scientific">Candidatus Kaiserbacteria bacterium CG17_big_fil_post_rev_8_21_14_2_50_51_7</name>
    <dbReference type="NCBI Taxonomy" id="1974613"/>
    <lineage>
        <taxon>Bacteria</taxon>
        <taxon>Candidatus Kaiseribacteriota</taxon>
    </lineage>
</organism>
<dbReference type="Proteomes" id="UP000228497">
    <property type="component" value="Unassembled WGS sequence"/>
</dbReference>
<name>A0A2M7FC64_9BACT</name>
<dbReference type="EMBL" id="PFFD01000081">
    <property type="protein sequence ID" value="PIV87043.1"/>
    <property type="molecule type" value="Genomic_DNA"/>
</dbReference>
<sequence>MSKVEHLRKIGRGGRNRWVDVCYFCGEKATHTLFSPDGGSTTNERSHWDIRGVCDECGQKAIDRGVKVKGLTHLYQDFQQRPIYQDFQQRPK</sequence>
<protein>
    <submittedName>
        <fullName evidence="1">Uncharacterized protein</fullName>
    </submittedName>
</protein>
<proteinExistence type="predicted"/>
<evidence type="ECO:0000313" key="2">
    <source>
        <dbReference type="Proteomes" id="UP000228497"/>
    </source>
</evidence>
<gene>
    <name evidence="1" type="ORF">COW49_01775</name>
</gene>
<dbReference type="AlphaFoldDB" id="A0A2M7FC64"/>
<comment type="caution">
    <text evidence="1">The sequence shown here is derived from an EMBL/GenBank/DDBJ whole genome shotgun (WGS) entry which is preliminary data.</text>
</comment>
<reference evidence="2" key="1">
    <citation type="submission" date="2017-09" db="EMBL/GenBank/DDBJ databases">
        <title>Depth-based differentiation of microbial function through sediment-hosted aquifers and enrichment of novel symbionts in the deep terrestrial subsurface.</title>
        <authorList>
            <person name="Probst A.J."/>
            <person name="Ladd B."/>
            <person name="Jarett J.K."/>
            <person name="Geller-Mcgrath D.E."/>
            <person name="Sieber C.M.K."/>
            <person name="Emerson J.B."/>
            <person name="Anantharaman K."/>
            <person name="Thomas B.C."/>
            <person name="Malmstrom R."/>
            <person name="Stieglmeier M."/>
            <person name="Klingl A."/>
            <person name="Woyke T."/>
            <person name="Ryan C.M."/>
            <person name="Banfield J.F."/>
        </authorList>
    </citation>
    <scope>NUCLEOTIDE SEQUENCE [LARGE SCALE GENOMIC DNA]</scope>
</reference>